<dbReference type="AlphaFoldDB" id="A0A9W8MUX9"/>
<comment type="caution">
    <text evidence="2">The sequence shown here is derived from an EMBL/GenBank/DDBJ whole genome shotgun (WGS) entry which is preliminary data.</text>
</comment>
<evidence type="ECO:0000256" key="1">
    <source>
        <dbReference type="SAM" id="SignalP"/>
    </source>
</evidence>
<accession>A0A9W8MUX9</accession>
<evidence type="ECO:0000313" key="3">
    <source>
        <dbReference type="Proteomes" id="UP001148786"/>
    </source>
</evidence>
<dbReference type="OrthoDB" id="5150177at2759"/>
<protein>
    <submittedName>
        <fullName evidence="2">Uncharacterized protein</fullName>
    </submittedName>
</protein>
<reference evidence="2" key="1">
    <citation type="submission" date="2022-07" db="EMBL/GenBank/DDBJ databases">
        <title>Genome Sequence of Agrocybe chaxingu.</title>
        <authorList>
            <person name="Buettner E."/>
        </authorList>
    </citation>
    <scope>NUCLEOTIDE SEQUENCE</scope>
    <source>
        <strain evidence="2">MP-N11</strain>
    </source>
</reference>
<keyword evidence="3" id="KW-1185">Reference proteome</keyword>
<dbReference type="EMBL" id="JANKHO010000524">
    <property type="protein sequence ID" value="KAJ3508872.1"/>
    <property type="molecule type" value="Genomic_DNA"/>
</dbReference>
<dbReference type="Proteomes" id="UP001148786">
    <property type="component" value="Unassembled WGS sequence"/>
</dbReference>
<sequence length="144" mass="15842">MVQISASLLLVILAAAPALTAPIVPTNELATREVNDLEVREYQGLEQREYDDISELLARDVSDLEAREVEDLLQFLTRETSGSEDLAAREPFLGFIGKAVGKIFGREFSDDEVLDISAREPFLGFIGKAVGKIFGGRCGQDLWP</sequence>
<organism evidence="2 3">
    <name type="scientific">Agrocybe chaxingu</name>
    <dbReference type="NCBI Taxonomy" id="84603"/>
    <lineage>
        <taxon>Eukaryota</taxon>
        <taxon>Fungi</taxon>
        <taxon>Dikarya</taxon>
        <taxon>Basidiomycota</taxon>
        <taxon>Agaricomycotina</taxon>
        <taxon>Agaricomycetes</taxon>
        <taxon>Agaricomycetidae</taxon>
        <taxon>Agaricales</taxon>
        <taxon>Agaricineae</taxon>
        <taxon>Strophariaceae</taxon>
        <taxon>Agrocybe</taxon>
    </lineage>
</organism>
<feature type="chain" id="PRO_5040902276" evidence="1">
    <location>
        <begin position="21"/>
        <end position="144"/>
    </location>
</feature>
<name>A0A9W8MUX9_9AGAR</name>
<evidence type="ECO:0000313" key="2">
    <source>
        <dbReference type="EMBL" id="KAJ3508872.1"/>
    </source>
</evidence>
<feature type="signal peptide" evidence="1">
    <location>
        <begin position="1"/>
        <end position="20"/>
    </location>
</feature>
<proteinExistence type="predicted"/>
<gene>
    <name evidence="2" type="ORF">NLJ89_g5521</name>
</gene>
<keyword evidence="1" id="KW-0732">Signal</keyword>